<dbReference type="Gene3D" id="3.30.310.10">
    <property type="entry name" value="TATA-Binding Protein"/>
    <property type="match status" value="1"/>
</dbReference>
<dbReference type="PaxDb" id="55529-EKX52931"/>
<reference evidence="2" key="3">
    <citation type="submission" date="2016-03" db="UniProtKB">
        <authorList>
            <consortium name="EnsemblProtists"/>
        </authorList>
    </citation>
    <scope>IDENTIFICATION</scope>
</reference>
<dbReference type="AlphaFoldDB" id="L1JWI2"/>
<dbReference type="EnsemblProtists" id="EKX52931">
    <property type="protein sequence ID" value="EKX52931"/>
    <property type="gene ID" value="GUITHDRAFT_150476"/>
</dbReference>
<name>L1JWI2_GUITC</name>
<dbReference type="InterPro" id="IPR012295">
    <property type="entry name" value="TBP_dom_sf"/>
</dbReference>
<proteinExistence type="predicted"/>
<dbReference type="EMBL" id="JH992971">
    <property type="protein sequence ID" value="EKX52931.1"/>
    <property type="molecule type" value="Genomic_DNA"/>
</dbReference>
<dbReference type="KEGG" id="gtt:GUITHDRAFT_150476"/>
<accession>L1JWI2</accession>
<gene>
    <name evidence="1" type="ORF">GUITHDRAFT_150476</name>
</gene>
<dbReference type="OrthoDB" id="10548561at2759"/>
<dbReference type="GeneID" id="17309576"/>
<dbReference type="RefSeq" id="XP_005839911.1">
    <property type="nucleotide sequence ID" value="XM_005839854.1"/>
</dbReference>
<dbReference type="Proteomes" id="UP000011087">
    <property type="component" value="Unassembled WGS sequence"/>
</dbReference>
<dbReference type="HOGENOM" id="CLU_1484699_0_0_1"/>
<evidence type="ECO:0000313" key="3">
    <source>
        <dbReference type="Proteomes" id="UP000011087"/>
    </source>
</evidence>
<keyword evidence="3" id="KW-1185">Reference proteome</keyword>
<protein>
    <submittedName>
        <fullName evidence="1 2">Uncharacterized protein</fullName>
    </submittedName>
</protein>
<evidence type="ECO:0000313" key="1">
    <source>
        <dbReference type="EMBL" id="EKX52931.1"/>
    </source>
</evidence>
<sequence>MSLTACKVVANCVSRIVNDGIAASLLQGEGNPNWLHKLCLDAPVNVRLEKESILGVFDLGFREKGFTVDMEELRLLLSHPDNSSRVCKVHVPKADIKQKVNRFQGLGVYVNKDCLTDASNNVFVNIFPTGKCTVTAASSLQQAEEVARVIGDLIIDLFVQCRKRASEDEMTNGGNAKRTRRR</sequence>
<reference evidence="1 3" key="1">
    <citation type="journal article" date="2012" name="Nature">
        <title>Algal genomes reveal evolutionary mosaicism and the fate of nucleomorphs.</title>
        <authorList>
            <consortium name="DOE Joint Genome Institute"/>
            <person name="Curtis B.A."/>
            <person name="Tanifuji G."/>
            <person name="Burki F."/>
            <person name="Gruber A."/>
            <person name="Irimia M."/>
            <person name="Maruyama S."/>
            <person name="Arias M.C."/>
            <person name="Ball S.G."/>
            <person name="Gile G.H."/>
            <person name="Hirakawa Y."/>
            <person name="Hopkins J.F."/>
            <person name="Kuo A."/>
            <person name="Rensing S.A."/>
            <person name="Schmutz J."/>
            <person name="Symeonidi A."/>
            <person name="Elias M."/>
            <person name="Eveleigh R.J."/>
            <person name="Herman E.K."/>
            <person name="Klute M.J."/>
            <person name="Nakayama T."/>
            <person name="Obornik M."/>
            <person name="Reyes-Prieto A."/>
            <person name="Armbrust E.V."/>
            <person name="Aves S.J."/>
            <person name="Beiko R.G."/>
            <person name="Coutinho P."/>
            <person name="Dacks J.B."/>
            <person name="Durnford D.G."/>
            <person name="Fast N.M."/>
            <person name="Green B.R."/>
            <person name="Grisdale C.J."/>
            <person name="Hempel F."/>
            <person name="Henrissat B."/>
            <person name="Hoppner M.P."/>
            <person name="Ishida K."/>
            <person name="Kim E."/>
            <person name="Koreny L."/>
            <person name="Kroth P.G."/>
            <person name="Liu Y."/>
            <person name="Malik S.B."/>
            <person name="Maier U.G."/>
            <person name="McRose D."/>
            <person name="Mock T."/>
            <person name="Neilson J.A."/>
            <person name="Onodera N.T."/>
            <person name="Poole A.M."/>
            <person name="Pritham E.J."/>
            <person name="Richards T.A."/>
            <person name="Rocap G."/>
            <person name="Roy S.W."/>
            <person name="Sarai C."/>
            <person name="Schaack S."/>
            <person name="Shirato S."/>
            <person name="Slamovits C.H."/>
            <person name="Spencer D.F."/>
            <person name="Suzuki S."/>
            <person name="Worden A.Z."/>
            <person name="Zauner S."/>
            <person name="Barry K."/>
            <person name="Bell C."/>
            <person name="Bharti A.K."/>
            <person name="Crow J.A."/>
            <person name="Grimwood J."/>
            <person name="Kramer R."/>
            <person name="Lindquist E."/>
            <person name="Lucas S."/>
            <person name="Salamov A."/>
            <person name="McFadden G.I."/>
            <person name="Lane C.E."/>
            <person name="Keeling P.J."/>
            <person name="Gray M.W."/>
            <person name="Grigoriev I.V."/>
            <person name="Archibald J.M."/>
        </authorList>
    </citation>
    <scope>NUCLEOTIDE SEQUENCE</scope>
    <source>
        <strain evidence="1 3">CCMP2712</strain>
    </source>
</reference>
<organism evidence="1">
    <name type="scientific">Guillardia theta (strain CCMP2712)</name>
    <name type="common">Cryptophyte</name>
    <dbReference type="NCBI Taxonomy" id="905079"/>
    <lineage>
        <taxon>Eukaryota</taxon>
        <taxon>Cryptophyceae</taxon>
        <taxon>Pyrenomonadales</taxon>
        <taxon>Geminigeraceae</taxon>
        <taxon>Guillardia</taxon>
    </lineage>
</organism>
<evidence type="ECO:0000313" key="2">
    <source>
        <dbReference type="EnsemblProtists" id="EKX52931"/>
    </source>
</evidence>
<reference evidence="3" key="2">
    <citation type="submission" date="2012-11" db="EMBL/GenBank/DDBJ databases">
        <authorList>
            <person name="Kuo A."/>
            <person name="Curtis B.A."/>
            <person name="Tanifuji G."/>
            <person name="Burki F."/>
            <person name="Gruber A."/>
            <person name="Irimia M."/>
            <person name="Maruyama S."/>
            <person name="Arias M.C."/>
            <person name="Ball S.G."/>
            <person name="Gile G.H."/>
            <person name="Hirakawa Y."/>
            <person name="Hopkins J.F."/>
            <person name="Rensing S.A."/>
            <person name="Schmutz J."/>
            <person name="Symeonidi A."/>
            <person name="Elias M."/>
            <person name="Eveleigh R.J."/>
            <person name="Herman E.K."/>
            <person name="Klute M.J."/>
            <person name="Nakayama T."/>
            <person name="Obornik M."/>
            <person name="Reyes-Prieto A."/>
            <person name="Armbrust E.V."/>
            <person name="Aves S.J."/>
            <person name="Beiko R.G."/>
            <person name="Coutinho P."/>
            <person name="Dacks J.B."/>
            <person name="Durnford D.G."/>
            <person name="Fast N.M."/>
            <person name="Green B.R."/>
            <person name="Grisdale C."/>
            <person name="Hempe F."/>
            <person name="Henrissat B."/>
            <person name="Hoppner M.P."/>
            <person name="Ishida K.-I."/>
            <person name="Kim E."/>
            <person name="Koreny L."/>
            <person name="Kroth P.G."/>
            <person name="Liu Y."/>
            <person name="Malik S.-B."/>
            <person name="Maier U.G."/>
            <person name="McRose D."/>
            <person name="Mock T."/>
            <person name="Neilson J.A."/>
            <person name="Onodera N.T."/>
            <person name="Poole A.M."/>
            <person name="Pritham E.J."/>
            <person name="Richards T.A."/>
            <person name="Rocap G."/>
            <person name="Roy S.W."/>
            <person name="Sarai C."/>
            <person name="Schaack S."/>
            <person name="Shirato S."/>
            <person name="Slamovits C.H."/>
            <person name="Spencer D.F."/>
            <person name="Suzuki S."/>
            <person name="Worden A.Z."/>
            <person name="Zauner S."/>
            <person name="Barry K."/>
            <person name="Bell C."/>
            <person name="Bharti A.K."/>
            <person name="Crow J.A."/>
            <person name="Grimwood J."/>
            <person name="Kramer R."/>
            <person name="Lindquist E."/>
            <person name="Lucas S."/>
            <person name="Salamov A."/>
            <person name="McFadden G.I."/>
            <person name="Lane C.E."/>
            <person name="Keeling P.J."/>
            <person name="Gray M.W."/>
            <person name="Grigoriev I.V."/>
            <person name="Archibald J.M."/>
        </authorList>
    </citation>
    <scope>NUCLEOTIDE SEQUENCE</scope>
    <source>
        <strain evidence="3">CCMP2712</strain>
    </source>
</reference>